<proteinExistence type="predicted"/>
<evidence type="ECO:0000313" key="1">
    <source>
        <dbReference type="EMBL" id="HIZ15158.1"/>
    </source>
</evidence>
<accession>A0A9D2DDV6</accession>
<evidence type="ECO:0000313" key="2">
    <source>
        <dbReference type="Proteomes" id="UP000824014"/>
    </source>
</evidence>
<dbReference type="Proteomes" id="UP000824014">
    <property type="component" value="Unassembled WGS sequence"/>
</dbReference>
<reference evidence="1" key="1">
    <citation type="journal article" date="2021" name="PeerJ">
        <title>Extensive microbial diversity within the chicken gut microbiome revealed by metagenomics and culture.</title>
        <authorList>
            <person name="Gilroy R."/>
            <person name="Ravi A."/>
            <person name="Getino M."/>
            <person name="Pursley I."/>
            <person name="Horton D.L."/>
            <person name="Alikhan N.F."/>
            <person name="Baker D."/>
            <person name="Gharbi K."/>
            <person name="Hall N."/>
            <person name="Watson M."/>
            <person name="Adriaenssens E.M."/>
            <person name="Foster-Nyarko E."/>
            <person name="Jarju S."/>
            <person name="Secka A."/>
            <person name="Antonio M."/>
            <person name="Oren A."/>
            <person name="Chaudhuri R.R."/>
            <person name="La Ragione R."/>
            <person name="Hildebrand F."/>
            <person name="Pallen M.J."/>
        </authorList>
    </citation>
    <scope>NUCLEOTIDE SEQUENCE</scope>
    <source>
        <strain evidence="1">ChiHjej11B10-19426</strain>
    </source>
</reference>
<protein>
    <submittedName>
        <fullName evidence="1">Uncharacterized protein</fullName>
    </submittedName>
</protein>
<reference evidence="1" key="2">
    <citation type="submission" date="2021-04" db="EMBL/GenBank/DDBJ databases">
        <authorList>
            <person name="Gilroy R."/>
        </authorList>
    </citation>
    <scope>NUCLEOTIDE SEQUENCE</scope>
    <source>
        <strain evidence="1">ChiHjej11B10-19426</strain>
    </source>
</reference>
<organism evidence="1 2">
    <name type="scientific">Candidatus Tidjanibacter faecipullorum</name>
    <dbReference type="NCBI Taxonomy" id="2838766"/>
    <lineage>
        <taxon>Bacteria</taxon>
        <taxon>Pseudomonadati</taxon>
        <taxon>Bacteroidota</taxon>
        <taxon>Bacteroidia</taxon>
        <taxon>Bacteroidales</taxon>
        <taxon>Rikenellaceae</taxon>
        <taxon>Tidjanibacter</taxon>
    </lineage>
</organism>
<gene>
    <name evidence="1" type="ORF">H9816_04540</name>
</gene>
<dbReference type="AlphaFoldDB" id="A0A9D2DDV6"/>
<dbReference type="EMBL" id="DXCC01000015">
    <property type="protein sequence ID" value="HIZ15158.1"/>
    <property type="molecule type" value="Genomic_DNA"/>
</dbReference>
<sequence>MARTINEIQQGMTDALSAERADLSPSATAEWRLWTWVVATAIHLFEVILDRFRTEMDEVADKITPGTVRWYVEQCYRFQNGHELLFDDRTAQLYYAVDDPAARIIDVVAVTETKEKLSIKVAKRDAQNRIVPLSSDELHNFTGYIDAIKFAGIETTTVSTNADQVRYELEVFYDPAVPVTTVRDRVLDALDAFRSERDFNSTLYRQKFIAAAMTPDGVVTVDLKSMERKSAGMEEFAPVGVADELDAGYFDYTDDCSLTFTSIKASRS</sequence>
<name>A0A9D2DDV6_9BACT</name>
<comment type="caution">
    <text evidence="1">The sequence shown here is derived from an EMBL/GenBank/DDBJ whole genome shotgun (WGS) entry which is preliminary data.</text>
</comment>